<dbReference type="Pfam" id="PF22544">
    <property type="entry name" value="HYDIN_VesB_CFA65-like_Ig"/>
    <property type="match status" value="2"/>
</dbReference>
<keyword evidence="10" id="KW-1185">Reference proteome</keyword>
<feature type="compositionally biased region" description="Basic and acidic residues" evidence="6">
    <location>
        <begin position="233"/>
        <end position="244"/>
    </location>
</feature>
<feature type="compositionally biased region" description="Polar residues" evidence="6">
    <location>
        <begin position="1273"/>
        <end position="1287"/>
    </location>
</feature>
<dbReference type="GO" id="GO:0015631">
    <property type="term" value="F:tubulin binding"/>
    <property type="evidence" value="ECO:0007669"/>
    <property type="project" value="TreeGrafter"/>
</dbReference>
<feature type="domain" description="Deleted in lung and esophageal cancer protein 1 Ig-like" evidence="8">
    <location>
        <begin position="313"/>
        <end position="399"/>
    </location>
</feature>
<protein>
    <recommendedName>
        <fullName evidence="11">Deleted in lung and esophageal cancer protein 1</fullName>
    </recommendedName>
</protein>
<evidence type="ECO:0000256" key="5">
    <source>
        <dbReference type="ARBA" id="ARBA00023273"/>
    </source>
</evidence>
<feature type="compositionally biased region" description="Low complexity" evidence="6">
    <location>
        <begin position="213"/>
        <end position="228"/>
    </location>
</feature>
<organism evidence="9 10">
    <name type="scientific">Albula goreensis</name>
    <dbReference type="NCBI Taxonomy" id="1534307"/>
    <lineage>
        <taxon>Eukaryota</taxon>
        <taxon>Metazoa</taxon>
        <taxon>Chordata</taxon>
        <taxon>Craniata</taxon>
        <taxon>Vertebrata</taxon>
        <taxon>Euteleostomi</taxon>
        <taxon>Actinopterygii</taxon>
        <taxon>Neopterygii</taxon>
        <taxon>Teleostei</taxon>
        <taxon>Albuliformes</taxon>
        <taxon>Albulidae</taxon>
        <taxon>Albula</taxon>
    </lineage>
</organism>
<name>A0A8T3CZL5_9TELE</name>
<comment type="subcellular location">
    <subcellularLocation>
        <location evidence="1">Cell projection</location>
        <location evidence="1">Cilium</location>
    </subcellularLocation>
    <subcellularLocation>
        <location evidence="2">Cytoplasm</location>
    </subcellularLocation>
</comment>
<evidence type="ECO:0000313" key="10">
    <source>
        <dbReference type="Proteomes" id="UP000829720"/>
    </source>
</evidence>
<dbReference type="Pfam" id="PF23316">
    <property type="entry name" value="Ig_DLEC1_6th"/>
    <property type="match status" value="1"/>
</dbReference>
<evidence type="ECO:0000256" key="3">
    <source>
        <dbReference type="ARBA" id="ARBA00022490"/>
    </source>
</evidence>
<dbReference type="EMBL" id="JAERUA010000016">
    <property type="protein sequence ID" value="KAI1888927.1"/>
    <property type="molecule type" value="Genomic_DNA"/>
</dbReference>
<dbReference type="InterPro" id="IPR033304">
    <property type="entry name" value="DLEC1"/>
</dbReference>
<dbReference type="GO" id="GO:0008285">
    <property type="term" value="P:negative regulation of cell population proliferation"/>
    <property type="evidence" value="ECO:0007669"/>
    <property type="project" value="InterPro"/>
</dbReference>
<feature type="domain" description="HYDIN/VesB/CFA65-like Ig-like" evidence="7">
    <location>
        <begin position="1560"/>
        <end position="1662"/>
    </location>
</feature>
<evidence type="ECO:0000259" key="7">
    <source>
        <dbReference type="Pfam" id="PF22544"/>
    </source>
</evidence>
<keyword evidence="3" id="KW-0963">Cytoplasm</keyword>
<feature type="domain" description="HYDIN/VesB/CFA65-like Ig-like" evidence="7">
    <location>
        <begin position="416"/>
        <end position="525"/>
    </location>
</feature>
<dbReference type="PANTHER" id="PTHR46348">
    <property type="entry name" value="DELETED IN LUNG AND ESOPHAGEAL CANCER PROTEIN 1"/>
    <property type="match status" value="1"/>
</dbReference>
<comment type="caution">
    <text evidence="9">The sequence shown here is derived from an EMBL/GenBank/DDBJ whole genome shotgun (WGS) entry which is preliminary data.</text>
</comment>
<dbReference type="Gene3D" id="2.60.40.10">
    <property type="entry name" value="Immunoglobulins"/>
    <property type="match status" value="9"/>
</dbReference>
<dbReference type="InterPro" id="IPR013783">
    <property type="entry name" value="Ig-like_fold"/>
</dbReference>
<keyword evidence="5" id="KW-0966">Cell projection</keyword>
<evidence type="ECO:0000259" key="8">
    <source>
        <dbReference type="Pfam" id="PF23277"/>
    </source>
</evidence>
<dbReference type="NCBIfam" id="NF012200">
    <property type="entry name" value="choice_anch_D"/>
    <property type="match status" value="1"/>
</dbReference>
<proteinExistence type="predicted"/>
<evidence type="ECO:0000256" key="1">
    <source>
        <dbReference type="ARBA" id="ARBA00004138"/>
    </source>
</evidence>
<dbReference type="Proteomes" id="UP000829720">
    <property type="component" value="Unassembled WGS sequence"/>
</dbReference>
<feature type="region of interest" description="Disordered" evidence="6">
    <location>
        <begin position="1263"/>
        <end position="1297"/>
    </location>
</feature>
<dbReference type="Pfam" id="PF23277">
    <property type="entry name" value="Ig_Dlec1_1"/>
    <property type="match status" value="1"/>
</dbReference>
<feature type="compositionally biased region" description="Low complexity" evidence="6">
    <location>
        <begin position="1288"/>
        <end position="1297"/>
    </location>
</feature>
<evidence type="ECO:0008006" key="11">
    <source>
        <dbReference type="Google" id="ProtNLM"/>
    </source>
</evidence>
<reference evidence="9" key="1">
    <citation type="submission" date="2021-01" db="EMBL/GenBank/DDBJ databases">
        <authorList>
            <person name="Zahm M."/>
            <person name="Roques C."/>
            <person name="Cabau C."/>
            <person name="Klopp C."/>
            <person name="Donnadieu C."/>
            <person name="Jouanno E."/>
            <person name="Lampietro C."/>
            <person name="Louis A."/>
            <person name="Herpin A."/>
            <person name="Echchiki A."/>
            <person name="Berthelot C."/>
            <person name="Parey E."/>
            <person name="Roest-Crollius H."/>
            <person name="Braasch I."/>
            <person name="Postlethwait J."/>
            <person name="Bobe J."/>
            <person name="Montfort J."/>
            <person name="Bouchez O."/>
            <person name="Begum T."/>
            <person name="Mejri S."/>
            <person name="Adams A."/>
            <person name="Chen W.-J."/>
            <person name="Guiguen Y."/>
        </authorList>
    </citation>
    <scope>NUCLEOTIDE SEQUENCE</scope>
    <source>
        <tissue evidence="9">Blood</tissue>
    </source>
</reference>
<dbReference type="PANTHER" id="PTHR46348:SF1">
    <property type="entry name" value="DELETED IN LUNG AND ESOPHAGEAL CANCER PROTEIN 1"/>
    <property type="match status" value="1"/>
</dbReference>
<gene>
    <name evidence="9" type="ORF">AGOR_G00173800</name>
</gene>
<dbReference type="InterPro" id="IPR059041">
    <property type="entry name" value="Ig_DLEC1_1"/>
</dbReference>
<dbReference type="OrthoDB" id="2115465at2759"/>
<feature type="region of interest" description="Disordered" evidence="6">
    <location>
        <begin position="213"/>
        <end position="248"/>
    </location>
</feature>
<keyword evidence="4" id="KW-0969">Cilium</keyword>
<accession>A0A8T3CZL5</accession>
<dbReference type="GO" id="GO:0005929">
    <property type="term" value="C:cilium"/>
    <property type="evidence" value="ECO:0007669"/>
    <property type="project" value="UniProtKB-SubCell"/>
</dbReference>
<sequence length="1683" mass="186038">MLQQESESTSQNACDPVMHRHRPASEKTQDISHLLASIFKDLYTAEVIGKDRVASLTKSRRGGNSYHDTYVAELQQVHLEYNQRTSDADTLEKHILQARLQATAKEELVHNSIVEEVGEVYHQLGLPPVKSTFRWCVDNNLLKRNNLICPEDYITEQAPPITAPRGKSTPGFSKPTISFNKHISTQPLDDGYTVIPSPDRILQDMLELSEETMTLLSSSECRSSSRGKSTQKHGQERRPERMGEADEINQAEEKAALQRLKERNNFLRNPRFLPPHAQRGGKSLILPMKRVEKVVNGRKVAEESGPEQPVPVFLANPPIVMFTDFRMGQVYETTMELRNLTATSRHVRVIPPATPYFSIGLGKFPGEGGTVAPGMSCQYTIRFAPDSLADFEDFLLVETQSPYPLIVPIEARRPPPILTLPSVLDCGHCLVGGVKIVEFLCRNEGLSDGTFCIMPKRLWPASSLRSVVTGSFAEQPPFGVSPSLFDLLPGQATVVEVAFFPRTPESCSEVFCIVCDNCQVKDIVIQGTGQLITLELVSVTDGEDRPAFGELCDLTAEHFVRFGPANPHSPLQKTLVIRNNAHLELPFHWQIMQPNLQPLSPGEQSESAHIEYCQATEGVFDVSPRVGSLAPHQDHEFLLSYCPQELRDYHSVCHLVLRDIPELPKESTEKGQSQHLEMATQTNDVIIMEIEVKGSTEPYKILLEPYAIHFPGETYIGTAIRKRFKMWNNSKSCIQFQWDRLSDCHIMEVEPPKGEIEMNECCELELVLTGGKPGAFVTSLQCHVQNHCQPVALAVEATFKGPRLSISAPSLDLGLMRLGDQARSTVQITNNSQLEASWVIKERPDSQEISKSQISIEPHSGVLSPLASCFVDVIFKPVLCQHLDTVLELAVENGTGCHLAVQADVQSPWVCLLSCELVFPEMYVGVPARGTVTLFNQTLLPAHFSWGKLQGKQASLCSVCYTPPTGTLGPNAKMEVVVELTANTDMELTEVAGVCDVEGMLEPLVLGFFSKAKGLHISYSLPKADCPAGDSENPTVLVLDFGLNVLLMKSVTKQLVITNHTAIPAPFHLEAEYFTGRPPSPPSERGTDPRPRPLNLRRQIYHVPAKKVEEKVHQDFISSLLAHGKGAAFFVQPAFGTLGPFATQTVDVTAFTNMWGDYSDHLVCRVADLEPVVIPMKMSVRGCPVYFQMTGPQLEMQTQGPIIRFGTHVSGGDTVSRSLRLNNTSPYNIRMDWETYNQEVGDRKLVDLVVWYGDAFPLKDADGNEVLGGKPASSESATRSWDWSHTPSSSRASSSLQSQSKLVSVHLRAHEGNPSDYPYCITPQQIVVPAGGSSTIHVSFTPLTLSSSSTDAKCAGFALGFMSLDSKVASCIPGKVERAEGYELEPLRLDLQASVKPAHLSVQMDDEEEALEFYAVASDLIQHKGREKNKEVLRDSILTRNLQLKNTTEMRLYFRLSTQPPFSVLLPRTRGGTGSSDHHAEEPHFLILRPQHNLQVKVGFHSSLSLLACLSQPEDQLPPTVKLIHTDTGERKLRFQQNLAIEYSNNTVQLLPLCAHLALPTLCLSETSLDFGTCYVGQTQVKEVFLCNRGASCSYWTAVVDSGEETGPFTVTPVSGVLQHSVAPCRQPLQISFTASDQSQARATVTLHGILGEPPISLHVQGRGSFDERFVSLLDNAWICDKN</sequence>
<evidence type="ECO:0000256" key="2">
    <source>
        <dbReference type="ARBA" id="ARBA00004496"/>
    </source>
</evidence>
<dbReference type="InterPro" id="IPR053879">
    <property type="entry name" value="HYDIN_VesB_CFA65-like_Ig"/>
</dbReference>
<evidence type="ECO:0000256" key="4">
    <source>
        <dbReference type="ARBA" id="ARBA00023069"/>
    </source>
</evidence>
<evidence type="ECO:0000256" key="6">
    <source>
        <dbReference type="SAM" id="MobiDB-lite"/>
    </source>
</evidence>
<dbReference type="GO" id="GO:0005737">
    <property type="term" value="C:cytoplasm"/>
    <property type="evidence" value="ECO:0007669"/>
    <property type="project" value="UniProtKB-SubCell"/>
</dbReference>
<feature type="region of interest" description="Disordered" evidence="6">
    <location>
        <begin position="1074"/>
        <end position="1094"/>
    </location>
</feature>
<evidence type="ECO:0000313" key="9">
    <source>
        <dbReference type="EMBL" id="KAI1888927.1"/>
    </source>
</evidence>